<proteinExistence type="predicted"/>
<reference evidence="2" key="1">
    <citation type="submission" date="2022-01" db="EMBL/GenBank/DDBJ databases">
        <title>Comparative genomics reveals a dynamic genome evolution in the ectomycorrhizal milk-cap (Lactarius) mushrooms.</title>
        <authorList>
            <consortium name="DOE Joint Genome Institute"/>
            <person name="Lebreton A."/>
            <person name="Tang N."/>
            <person name="Kuo A."/>
            <person name="LaButti K."/>
            <person name="Drula E."/>
            <person name="Barry K."/>
            <person name="Clum A."/>
            <person name="Lipzen A."/>
            <person name="Mousain D."/>
            <person name="Ng V."/>
            <person name="Wang R."/>
            <person name="Wang X."/>
            <person name="Dai Y."/>
            <person name="Henrissat B."/>
            <person name="Grigoriev I.V."/>
            <person name="Guerin-Laguette A."/>
            <person name="Yu F."/>
            <person name="Martin F.M."/>
        </authorList>
    </citation>
    <scope>NUCLEOTIDE SEQUENCE</scope>
    <source>
        <strain evidence="2">QP</strain>
    </source>
</reference>
<accession>A0AAD4QAK7</accession>
<evidence type="ECO:0000256" key="1">
    <source>
        <dbReference type="SAM" id="MobiDB-lite"/>
    </source>
</evidence>
<gene>
    <name evidence="2" type="ORF">EDB92DRAFT_1816516</name>
</gene>
<dbReference type="Proteomes" id="UP001201163">
    <property type="component" value="Unassembled WGS sequence"/>
</dbReference>
<feature type="region of interest" description="Disordered" evidence="1">
    <location>
        <begin position="1"/>
        <end position="32"/>
    </location>
</feature>
<protein>
    <submittedName>
        <fullName evidence="2">Uncharacterized protein</fullName>
    </submittedName>
</protein>
<dbReference type="AlphaFoldDB" id="A0AAD4QAK7"/>
<organism evidence="2 3">
    <name type="scientific">Lactarius akahatsu</name>
    <dbReference type="NCBI Taxonomy" id="416441"/>
    <lineage>
        <taxon>Eukaryota</taxon>
        <taxon>Fungi</taxon>
        <taxon>Dikarya</taxon>
        <taxon>Basidiomycota</taxon>
        <taxon>Agaricomycotina</taxon>
        <taxon>Agaricomycetes</taxon>
        <taxon>Russulales</taxon>
        <taxon>Russulaceae</taxon>
        <taxon>Lactarius</taxon>
    </lineage>
</organism>
<evidence type="ECO:0000313" key="3">
    <source>
        <dbReference type="Proteomes" id="UP001201163"/>
    </source>
</evidence>
<dbReference type="EMBL" id="JAKELL010000028">
    <property type="protein sequence ID" value="KAH8991007.1"/>
    <property type="molecule type" value="Genomic_DNA"/>
</dbReference>
<name>A0AAD4QAK7_9AGAM</name>
<comment type="caution">
    <text evidence="2">The sequence shown here is derived from an EMBL/GenBank/DDBJ whole genome shotgun (WGS) entry which is preliminary data.</text>
</comment>
<keyword evidence="3" id="KW-1185">Reference proteome</keyword>
<sequence>MEYESPSPQGAPRYQTGRSILQKPYRHTRDRRVARSNTAYPFLPYCRPHAPGPRQHNHESHVLQISLLSSVERSGQRRWRPENSACLEHLVDTFSRSGQPSTRSSLTQAYSLFALFQILPSGGLDDPLIRHHPHEHHRGIRPVRKAGVWEAGSANQEKGYSASRLNQGRADTPVLSPHSIKPQAISKYIEKMGPEPPTKYDTPCGARFCANWGRYQFRQQGSIKTDAVTSFAEGPFDVFANCALPLIQRGFSVVFGDVEGWANALTAERKCFLLSIATSSIAESAIKYRATRRLQVRSLDLALGPALRVRQLVELDAIATALFDPSIFDLTNFKSDATLIHQCRSSSSSGRS</sequence>
<evidence type="ECO:0000313" key="2">
    <source>
        <dbReference type="EMBL" id="KAH8991007.1"/>
    </source>
</evidence>